<dbReference type="EMBL" id="AMZH03012069">
    <property type="protein sequence ID" value="RRT51727.1"/>
    <property type="molecule type" value="Genomic_DNA"/>
</dbReference>
<feature type="compositionally biased region" description="Basic and acidic residues" evidence="1">
    <location>
        <begin position="214"/>
        <end position="223"/>
    </location>
</feature>
<gene>
    <name evidence="2" type="ORF">B296_00038779</name>
</gene>
<feature type="compositionally biased region" description="Basic and acidic residues" evidence="1">
    <location>
        <begin position="238"/>
        <end position="252"/>
    </location>
</feature>
<protein>
    <submittedName>
        <fullName evidence="2">Uncharacterized protein</fullName>
    </submittedName>
</protein>
<dbReference type="AlphaFoldDB" id="A0A426YJ99"/>
<evidence type="ECO:0000313" key="2">
    <source>
        <dbReference type="EMBL" id="RRT51727.1"/>
    </source>
</evidence>
<accession>A0A426YJ99</accession>
<dbReference type="Proteomes" id="UP000287651">
    <property type="component" value="Unassembled WGS sequence"/>
</dbReference>
<name>A0A426YJ99_ENSVE</name>
<feature type="region of interest" description="Disordered" evidence="1">
    <location>
        <begin position="152"/>
        <end position="175"/>
    </location>
</feature>
<proteinExistence type="predicted"/>
<organism evidence="2 3">
    <name type="scientific">Ensete ventricosum</name>
    <name type="common">Abyssinian banana</name>
    <name type="synonym">Musa ensete</name>
    <dbReference type="NCBI Taxonomy" id="4639"/>
    <lineage>
        <taxon>Eukaryota</taxon>
        <taxon>Viridiplantae</taxon>
        <taxon>Streptophyta</taxon>
        <taxon>Embryophyta</taxon>
        <taxon>Tracheophyta</taxon>
        <taxon>Spermatophyta</taxon>
        <taxon>Magnoliopsida</taxon>
        <taxon>Liliopsida</taxon>
        <taxon>Zingiberales</taxon>
        <taxon>Musaceae</taxon>
        <taxon>Ensete</taxon>
    </lineage>
</organism>
<evidence type="ECO:0000256" key="1">
    <source>
        <dbReference type="SAM" id="MobiDB-lite"/>
    </source>
</evidence>
<comment type="caution">
    <text evidence="2">The sequence shown here is derived from an EMBL/GenBank/DDBJ whole genome shotgun (WGS) entry which is preliminary data.</text>
</comment>
<evidence type="ECO:0000313" key="3">
    <source>
        <dbReference type="Proteomes" id="UP000287651"/>
    </source>
</evidence>
<feature type="compositionally biased region" description="Basic residues" evidence="1">
    <location>
        <begin position="160"/>
        <end position="175"/>
    </location>
</feature>
<reference evidence="2 3" key="1">
    <citation type="journal article" date="2014" name="Agronomy (Basel)">
        <title>A Draft Genome Sequence for Ensete ventricosum, the Drought-Tolerant Tree Against Hunger.</title>
        <authorList>
            <person name="Harrison J."/>
            <person name="Moore K.A."/>
            <person name="Paszkiewicz K."/>
            <person name="Jones T."/>
            <person name="Grant M."/>
            <person name="Ambacheew D."/>
            <person name="Muzemil S."/>
            <person name="Studholme D.J."/>
        </authorList>
    </citation>
    <scope>NUCLEOTIDE SEQUENCE [LARGE SCALE GENOMIC DNA]</scope>
</reference>
<feature type="region of interest" description="Disordered" evidence="1">
    <location>
        <begin position="209"/>
        <end position="252"/>
    </location>
</feature>
<sequence length="252" mass="28163">MHGEMRQQMRGADSVLPALVVRDERRSVVVADGTSFTEDDGGGAIVIVVIRCSLDLSPIRLLRSRAALPGLRLVEDLRHHQLPVLLLLVGAQVILVHYPAGLLRLPLLAVVGVQDEDLFVPLEPPTHQHRPRLPGLVPPRLASACVEQAKDWAGNDDRRRQTRGQKRRERKRRKKLVPLKATELSSLPPSLPQFSLRYPGRNRILLNCGSSSSSREKCSKKNSDGPSRFLKATTNQAQREKEKDKNKAICRE</sequence>